<protein>
    <submittedName>
        <fullName evidence="1">Uncharacterized protein</fullName>
    </submittedName>
</protein>
<proteinExistence type="predicted"/>
<sequence>MTKPTRAEQEKNPGNAVRRLHEPCATGLLPAAYPPRKAGRCLII</sequence>
<accession>A0A8B0SU08</accession>
<dbReference type="EMBL" id="MN956836">
    <property type="protein sequence ID" value="QTX14865.1"/>
    <property type="molecule type" value="Genomic_DNA"/>
</dbReference>
<name>A0A8B0SU08_KLEPN</name>
<evidence type="ECO:0000313" key="1">
    <source>
        <dbReference type="EMBL" id="QTX14865.1"/>
    </source>
</evidence>
<keyword evidence="1" id="KW-0614">Plasmid</keyword>
<dbReference type="AlphaFoldDB" id="A0A8B0SU08"/>
<reference evidence="1" key="1">
    <citation type="submission" date="2020-01" db="EMBL/GenBank/DDBJ databases">
        <authorList>
            <person name="Qin S."/>
        </authorList>
    </citation>
    <scope>NUCLEOTIDE SEQUENCE</scope>
    <source>
        <strain evidence="1">CVir17-16-YZ6g</strain>
        <plasmid evidence="1">p17-15-vir-like</plasmid>
    </source>
</reference>
<geneLocation type="plasmid" evidence="1">
    <name>p17-15-vir-like</name>
</geneLocation>
<organism evidence="1">
    <name type="scientific">Klebsiella pneumoniae</name>
    <dbReference type="NCBI Taxonomy" id="573"/>
    <lineage>
        <taxon>Bacteria</taxon>
        <taxon>Pseudomonadati</taxon>
        <taxon>Pseudomonadota</taxon>
        <taxon>Gammaproteobacteria</taxon>
        <taxon>Enterobacterales</taxon>
        <taxon>Enterobacteriaceae</taxon>
        <taxon>Klebsiella/Raoultella group</taxon>
        <taxon>Klebsiella</taxon>
        <taxon>Klebsiella pneumoniae complex</taxon>
    </lineage>
</organism>